<proteinExistence type="predicted"/>
<evidence type="ECO:0000256" key="1">
    <source>
        <dbReference type="SAM" id="MobiDB-lite"/>
    </source>
</evidence>
<accession>A0A5C6TF46</accession>
<dbReference type="Proteomes" id="UP000321331">
    <property type="component" value="Unassembled WGS sequence"/>
</dbReference>
<organism evidence="2 3">
    <name type="scientific">Fusarium oxysporum f. sp. cubense</name>
    <dbReference type="NCBI Taxonomy" id="61366"/>
    <lineage>
        <taxon>Eukaryota</taxon>
        <taxon>Fungi</taxon>
        <taxon>Dikarya</taxon>
        <taxon>Ascomycota</taxon>
        <taxon>Pezizomycotina</taxon>
        <taxon>Sordariomycetes</taxon>
        <taxon>Hypocreomycetidae</taxon>
        <taxon>Hypocreales</taxon>
        <taxon>Nectriaceae</taxon>
        <taxon>Fusarium</taxon>
        <taxon>Fusarium oxysporum species complex</taxon>
    </lineage>
</organism>
<feature type="region of interest" description="Disordered" evidence="1">
    <location>
        <begin position="418"/>
        <end position="442"/>
    </location>
</feature>
<protein>
    <submittedName>
        <fullName evidence="2">Uncharacterized protein</fullName>
    </submittedName>
</protein>
<name>A0A5C6TF46_FUSOC</name>
<sequence>MREHALIREPKVGVSLARFWVALRDVKTSNADGEEPETQEEMSLSQSQKSNVSFPSSAPISASGVYTEEQAPAPGLPVEDCTVQLAFAVLNHILLYTQDPLLDTPVEIRQRERWILNINSKRITAIDDGGLSLVIDAGTRTKKSVVLIEAKRRLDVCKDSNQPVVSHELLAQMTCEALAARSSGRDEHVGDNVFIINITQHYMCFFLLAITVPQVEDIKNGETPGKAIRVTATNWLYFADASERKVVVRNVYQLANATVKTVTLPVPQIENTSRLKLVVPVEQEGLVTHQEIMATFPVITVRTLGQLGFWKSSLEGIKEMYPAIRANAPPRSPTYLPPPLPVKQQMDEIFRFQLAVEGFIVFLREHATNTEELMVLRFTEWLASAQRHDTGRIQRAIWTIDPERFLREIRDGHVRVGNGQAIQRPDGGSNAGGNAGGNVGGN</sequence>
<feature type="region of interest" description="Disordered" evidence="1">
    <location>
        <begin position="30"/>
        <end position="56"/>
    </location>
</feature>
<gene>
    <name evidence="2" type="ORF">FocTR4_00004554</name>
</gene>
<dbReference type="EMBL" id="VMNF01000004">
    <property type="protein sequence ID" value="TXC09232.1"/>
    <property type="molecule type" value="Genomic_DNA"/>
</dbReference>
<feature type="compositionally biased region" description="Gly residues" evidence="1">
    <location>
        <begin position="429"/>
        <end position="442"/>
    </location>
</feature>
<evidence type="ECO:0000313" key="2">
    <source>
        <dbReference type="EMBL" id="TXC09232.1"/>
    </source>
</evidence>
<reference evidence="2 3" key="1">
    <citation type="submission" date="2019-07" db="EMBL/GenBank/DDBJ databases">
        <title>The First High-Quality Draft Genome Sequence of the Causal Agent of the Current Panama Disease Epidemic.</title>
        <authorList>
            <person name="Warmington R.J."/>
            <person name="Kay W."/>
            <person name="Jeffries A."/>
            <person name="Bebber D."/>
            <person name="Moore K."/>
            <person name="Studholme D.J."/>
        </authorList>
    </citation>
    <scope>NUCLEOTIDE SEQUENCE [LARGE SCALE GENOMIC DNA]</scope>
    <source>
        <strain evidence="2 3">TR4</strain>
    </source>
</reference>
<evidence type="ECO:0000313" key="3">
    <source>
        <dbReference type="Proteomes" id="UP000321331"/>
    </source>
</evidence>
<dbReference type="AlphaFoldDB" id="A0A5C6TF46"/>
<comment type="caution">
    <text evidence="2">The sequence shown here is derived from an EMBL/GenBank/DDBJ whole genome shotgun (WGS) entry which is preliminary data.</text>
</comment>
<feature type="compositionally biased region" description="Polar residues" evidence="1">
    <location>
        <begin position="41"/>
        <end position="56"/>
    </location>
</feature>